<comment type="caution">
    <text evidence="13">The sequence shown here is derived from an EMBL/GenBank/DDBJ whole genome shotgun (WGS) entry which is preliminary data.</text>
</comment>
<dbReference type="EMBL" id="JAATEJ010000014">
    <property type="protein sequence ID" value="NJP45292.1"/>
    <property type="molecule type" value="Genomic_DNA"/>
</dbReference>
<evidence type="ECO:0000256" key="3">
    <source>
        <dbReference type="ARBA" id="ARBA00022553"/>
    </source>
</evidence>
<dbReference type="InterPro" id="IPR049900">
    <property type="entry name" value="PKS_mFAS_DH"/>
</dbReference>
<dbReference type="InterPro" id="IPR036291">
    <property type="entry name" value="NAD(P)-bd_dom_sf"/>
</dbReference>
<proteinExistence type="predicted"/>
<dbReference type="InterPro" id="IPR016039">
    <property type="entry name" value="Thiolase-like"/>
</dbReference>
<evidence type="ECO:0000313" key="14">
    <source>
        <dbReference type="Proteomes" id="UP000734511"/>
    </source>
</evidence>
<organism evidence="13 14">
    <name type="scientific">Actinacidiphila epipremni</name>
    <dbReference type="NCBI Taxonomy" id="2053013"/>
    <lineage>
        <taxon>Bacteria</taxon>
        <taxon>Bacillati</taxon>
        <taxon>Actinomycetota</taxon>
        <taxon>Actinomycetes</taxon>
        <taxon>Kitasatosporales</taxon>
        <taxon>Streptomycetaceae</taxon>
        <taxon>Actinacidiphila</taxon>
    </lineage>
</organism>
<evidence type="ECO:0000256" key="1">
    <source>
        <dbReference type="ARBA" id="ARBA00004792"/>
    </source>
</evidence>
<evidence type="ECO:0000256" key="5">
    <source>
        <dbReference type="ARBA" id="ARBA00023194"/>
    </source>
</evidence>
<feature type="active site" description="Proton acceptor; for dehydratase activity" evidence="8">
    <location>
        <position position="2154"/>
    </location>
</feature>
<dbReference type="InterPro" id="IPR057326">
    <property type="entry name" value="KR_dom"/>
</dbReference>
<dbReference type="InterPro" id="IPR013968">
    <property type="entry name" value="PKS_KR"/>
</dbReference>
<dbReference type="PANTHER" id="PTHR43775">
    <property type="entry name" value="FATTY ACID SYNTHASE"/>
    <property type="match status" value="1"/>
</dbReference>
<dbReference type="Pfam" id="PF02801">
    <property type="entry name" value="Ketoacyl-synt_C"/>
    <property type="match status" value="2"/>
</dbReference>
<dbReference type="InterPro" id="IPR014030">
    <property type="entry name" value="Ketoacyl_synth_N"/>
</dbReference>
<dbReference type="InterPro" id="IPR050091">
    <property type="entry name" value="PKS_NRPS_Biosynth_Enz"/>
</dbReference>
<name>A0ABX0ZR57_9ACTN</name>
<evidence type="ECO:0000259" key="11">
    <source>
        <dbReference type="PROSITE" id="PS52004"/>
    </source>
</evidence>
<dbReference type="Proteomes" id="UP000734511">
    <property type="component" value="Unassembled WGS sequence"/>
</dbReference>
<dbReference type="Gene3D" id="3.40.47.10">
    <property type="match status" value="2"/>
</dbReference>
<keyword evidence="14" id="KW-1185">Reference proteome</keyword>
<dbReference type="InterPro" id="IPR020841">
    <property type="entry name" value="PKS_Beta-ketoAc_synthase_dom"/>
</dbReference>
<dbReference type="PROSITE" id="PS52004">
    <property type="entry name" value="KS3_2"/>
    <property type="match status" value="2"/>
</dbReference>
<dbReference type="SMART" id="SM00825">
    <property type="entry name" value="PKS_KS"/>
    <property type="match status" value="2"/>
</dbReference>
<keyword evidence="3" id="KW-0597">Phosphoprotein</keyword>
<feature type="region of interest" description="C-terminal hotdog fold" evidence="8">
    <location>
        <begin position="2256"/>
        <end position="2414"/>
    </location>
</feature>
<protein>
    <submittedName>
        <fullName evidence="13">SDR family NAD(P)-dependent oxidoreductase</fullName>
    </submittedName>
</protein>
<feature type="compositionally biased region" description="Low complexity" evidence="9">
    <location>
        <begin position="2990"/>
        <end position="3002"/>
    </location>
</feature>
<feature type="domain" description="Ketosynthase family 3 (KS3)" evidence="11">
    <location>
        <begin position="35"/>
        <end position="448"/>
    </location>
</feature>
<feature type="domain" description="Carrier" evidence="10">
    <location>
        <begin position="1127"/>
        <end position="1202"/>
    </location>
</feature>
<feature type="region of interest" description="N-terminal hotdog fold" evidence="8">
    <location>
        <begin position="2122"/>
        <end position="2242"/>
    </location>
</feature>
<dbReference type="Pfam" id="PF16197">
    <property type="entry name" value="KAsynt_C_assoc"/>
    <property type="match status" value="2"/>
</dbReference>
<feature type="compositionally biased region" description="Low complexity" evidence="9">
    <location>
        <begin position="1207"/>
        <end position="1219"/>
    </location>
</feature>
<dbReference type="InterPro" id="IPR049551">
    <property type="entry name" value="PKS_DH_C"/>
</dbReference>
<feature type="domain" description="Carrier" evidence="10">
    <location>
        <begin position="2895"/>
        <end position="2971"/>
    </location>
</feature>
<feature type="region of interest" description="Disordered" evidence="9">
    <location>
        <begin position="2975"/>
        <end position="3012"/>
    </location>
</feature>
<feature type="active site" description="Proton donor; for dehydratase activity" evidence="8">
    <location>
        <position position="2317"/>
    </location>
</feature>
<keyword evidence="2" id="KW-0596">Phosphopantetheine</keyword>
<dbReference type="Pfam" id="PF21089">
    <property type="entry name" value="PKS_DH_N"/>
    <property type="match status" value="1"/>
</dbReference>
<dbReference type="Pfam" id="PF00550">
    <property type="entry name" value="PP-binding"/>
    <property type="match status" value="2"/>
</dbReference>
<dbReference type="SMART" id="SM00826">
    <property type="entry name" value="PKS_DH"/>
    <property type="match status" value="1"/>
</dbReference>
<keyword evidence="4" id="KW-0808">Transferase</keyword>
<dbReference type="RefSeq" id="WP_167984162.1">
    <property type="nucleotide sequence ID" value="NZ_JAATEJ010000014.1"/>
</dbReference>
<dbReference type="InterPro" id="IPR009081">
    <property type="entry name" value="PP-bd_ACP"/>
</dbReference>
<dbReference type="Pfam" id="PF00698">
    <property type="entry name" value="Acyl_transf_1"/>
    <property type="match status" value="1"/>
</dbReference>
<feature type="region of interest" description="Disordered" evidence="9">
    <location>
        <begin position="607"/>
        <end position="628"/>
    </location>
</feature>
<keyword evidence="7" id="KW-0012">Acyltransferase</keyword>
<dbReference type="InterPro" id="IPR049552">
    <property type="entry name" value="PKS_DH_N"/>
</dbReference>
<dbReference type="Gene3D" id="3.30.70.3290">
    <property type="match status" value="2"/>
</dbReference>
<evidence type="ECO:0000256" key="4">
    <source>
        <dbReference type="ARBA" id="ARBA00022679"/>
    </source>
</evidence>
<dbReference type="SUPFAM" id="SSF47336">
    <property type="entry name" value="ACP-like"/>
    <property type="match status" value="2"/>
</dbReference>
<dbReference type="Gene3D" id="3.40.366.10">
    <property type="entry name" value="Malonyl-Coenzyme A Acyl Carrier Protein, domain 2"/>
    <property type="match status" value="1"/>
</dbReference>
<dbReference type="Pfam" id="PF08659">
    <property type="entry name" value="KR"/>
    <property type="match status" value="2"/>
</dbReference>
<dbReference type="InterPro" id="IPR001227">
    <property type="entry name" value="Ac_transferase_dom_sf"/>
</dbReference>
<keyword evidence="5" id="KW-0045">Antibiotic biosynthesis</keyword>
<dbReference type="PROSITE" id="PS00606">
    <property type="entry name" value="KS3_1"/>
    <property type="match status" value="2"/>
</dbReference>
<feature type="compositionally biased region" description="Pro residues" evidence="9">
    <location>
        <begin position="2975"/>
        <end position="2989"/>
    </location>
</feature>
<dbReference type="InterPro" id="IPR020806">
    <property type="entry name" value="PKS_PP-bd"/>
</dbReference>
<dbReference type="SMART" id="SM00827">
    <property type="entry name" value="PKS_AT"/>
    <property type="match status" value="1"/>
</dbReference>
<dbReference type="CDD" id="cd00833">
    <property type="entry name" value="PKS"/>
    <property type="match status" value="2"/>
</dbReference>
<accession>A0ABX0ZR57</accession>
<dbReference type="InterPro" id="IPR018201">
    <property type="entry name" value="Ketoacyl_synth_AS"/>
</dbReference>
<dbReference type="InterPro" id="IPR016035">
    <property type="entry name" value="Acyl_Trfase/lysoPLipase"/>
</dbReference>
<dbReference type="PANTHER" id="PTHR43775:SF51">
    <property type="entry name" value="INACTIVE PHENOLPHTHIOCEROL SYNTHESIS POLYKETIDE SYNTHASE TYPE I PKS1-RELATED"/>
    <property type="match status" value="1"/>
</dbReference>
<dbReference type="PROSITE" id="PS50075">
    <property type="entry name" value="CARRIER"/>
    <property type="match status" value="2"/>
</dbReference>
<dbReference type="Pfam" id="PF00109">
    <property type="entry name" value="ketoacyl-synt"/>
    <property type="match status" value="2"/>
</dbReference>
<feature type="region of interest" description="Disordered" evidence="9">
    <location>
        <begin position="1207"/>
        <end position="1238"/>
    </location>
</feature>
<dbReference type="SMART" id="SM01294">
    <property type="entry name" value="PKS_PP_betabranch"/>
    <property type="match status" value="1"/>
</dbReference>
<dbReference type="InterPro" id="IPR014031">
    <property type="entry name" value="Ketoacyl_synth_C"/>
</dbReference>
<dbReference type="PROSITE" id="PS52019">
    <property type="entry name" value="PKS_MFAS_DH"/>
    <property type="match status" value="1"/>
</dbReference>
<dbReference type="InterPro" id="IPR016036">
    <property type="entry name" value="Malonyl_transacylase_ACP-bd"/>
</dbReference>
<dbReference type="Pfam" id="PF14765">
    <property type="entry name" value="PS-DH"/>
    <property type="match status" value="1"/>
</dbReference>
<dbReference type="InterPro" id="IPR036736">
    <property type="entry name" value="ACP-like_sf"/>
</dbReference>
<feature type="domain" description="PKS/mFAS DH" evidence="12">
    <location>
        <begin position="2122"/>
        <end position="2414"/>
    </location>
</feature>
<dbReference type="SUPFAM" id="SSF52151">
    <property type="entry name" value="FabD/lysophospholipase-like"/>
    <property type="match status" value="1"/>
</dbReference>
<evidence type="ECO:0000256" key="7">
    <source>
        <dbReference type="ARBA" id="ARBA00023315"/>
    </source>
</evidence>
<dbReference type="Gene3D" id="1.10.1200.10">
    <property type="entry name" value="ACP-like"/>
    <property type="match status" value="2"/>
</dbReference>
<evidence type="ECO:0000313" key="13">
    <source>
        <dbReference type="EMBL" id="NJP45292.1"/>
    </source>
</evidence>
<feature type="domain" description="Ketosynthase family 3 (KS3)" evidence="11">
    <location>
        <begin position="1238"/>
        <end position="1657"/>
    </location>
</feature>
<evidence type="ECO:0000256" key="6">
    <source>
        <dbReference type="ARBA" id="ARBA00023268"/>
    </source>
</evidence>
<dbReference type="InterPro" id="IPR006162">
    <property type="entry name" value="Ppantetheine_attach_site"/>
</dbReference>
<sequence length="3032" mass="312694">MDDKSTAAPAKQTPLTRALDTIRQLRQRLDEQQGNQPVAVVGIGLRLPGGIEDLDGYWAALAEGRDLVTTMPEHRKGPFGAEWDGLPQRGGYLDEVLDFDAAFFGISPREARHLDPQHRLLLEVAWEALEDAGLPADRLAGSRTGFYLGIMWQDYRDWLAGEPDAYWTTGNGHNFAAGRIAYALGLNGPALSVDTACSSSLVSVHLAVQALRRGECETAFAAGANLMMSPRSMRLVQETRSLSPDGLCRTFDARAGGFTRGEGCGVLVLKRLDHALRDGDRVHAVIRGTAVNQDGRSGGFTAPNVLSQGAVIEQALAEAGLEPADIGYVEAHGTGTALGDPIEMEALAMTLGRRNGGRQVQVGAVKTNLGHLESAAGVAGLVKAVLCLRERKIPPLVHFRTLNPRIDLSGTGITVPAELTDWAPESGQYAGVSSFGMSGTNAHVVLGAAPEAAPVDVPAPAGFPVSARTPEALRALAARYAAHLDTLDGADYPAFAASAATGRTRMEEVAWIAAPDARSAAAKLRALASGAEEPAPVPDGLPEAPRVVAALPPYPWQRRRFAPEAAEPPAGTAAPAATPALPVHHRLTWTQLPAPEPGAAGALWGTPPRAAAAPDAGGTDAPGAARASAPGAAPAARFVLAGDDAGLLGRLARAADAAGVRGTLLAPPGVDVPDGWAHQEPPGDAAGWDGFWAAAPAGDGTALVLVPAAADFTDFTDGAGPGLTAPGAAQCAAVTTAVAALARTGHGRATVVTSAVRRTADEPAVRAGSGGMLHGLGPVLGLEFPETWAGLADLPDAPDDADLAALLGHLAAQATTAEPLEDLTAVRAGAVHAARLTPAEAPAPPRVTADATYVVTGALGAVGRELTDALVRQGARHLLLLGRRDRAALTPEAAAFLDRLEQAGVQAVYRGGGSDTPQALEAALSALSRMPAVRGVVHAAGVVHHTPAAELTAEGMRAELDAKAAGAWWLHLASRDWPLDFFVLVSSVSSVWGTEGHAAYSAANGALDALAAHRLCLGLPAASVAFGPWDLAGQGMADTELRERSARLGIGALDATAGRAALTAAAPGPDGLLIACPLDTARLRATMAVLRPRGLLTGPARPPAPAAPGVPSLAAELAALPERDRAEAARAHVARLVARQLGHADAADLRTDVGFYDQGLDSITAVDLAVSLSAAFGTTVQVTDVFDHPTVAALAAHLLAGPAAPAAPVRRPAAPAPVRQTPSAAPGEPDAPHGDRNAEPVAIVGMAGRFPQAPSVEDFWTLLAEGRDGVTAPPEGRWDEATLGSERITTLEGGYLTDVDLFDSAFFAVPAREADSLDPQQRLLLESAWHALEDGGIPPERLRGTRTGVFVGIGYADYARLLARGGIPHIDAYYSTGTALNAAAGRIAYTLGLNGPAMAVDTACSSSLVALHLAVRSLRSGESDTALAGGVNILLDPSSWTAVSQAHMLSPTGRCRTFAADADGFARSEGVGVLVLKRLSDARRDGDRVLAVIRGSAVNQDGASSGLTVPNGTAQEAMLTAALADAATEPGEVSYLEAHGTGTSIGDPIEVGAAWRVLGAGRDAGDPLLLGSVKSNVGHCETASGMAAVFKTVLALRHETIPADLHFGAPNPHVPWDAMHVKVVDSAHPWPRGDRPRVAGVSGFGFTGTNAHLVLSDAPSSPFLDDASETGPQPGETAAYEHHLLPLSAPDADGVQRLTAAWRERLAGCADQDVPALVARAGAGRSHFPYRRAVTGRGREQLLAALDAPGAPAQGRPGGPKVAFLYTGQGSQFFGMGRELYETEPVFREVFDACDAVVAPSLGASLTDLVLYGDDRTAVNETRVTQPALVTLQTALTALWASWGVTPAVVLGHSVGEISAAITAGVVDRATGLALIAERARLMQGTRRGAMLAVAAPEEQARAWTEGLELDVAVLNGPEATVISGDPDAVDALAARLKSEGVKARRLTVSHAFHSRLLDPAMDDFSAALREFTFADPHTPLITNVTGRLARPGEIDAGYWRRHARGTVRFLDGLRQLGELDVDVCLEIGPDRTLVNMLKGAGVTPPRGTATSLRRGSADRAALLNAAKVLYEAGQDLHWARLHPAPAHDGTAPRYPFARTRHWAPAELAALPPAAAPQPQAGPPWGTRLNSPGLRGRVWRTERTTAYPAHLTDHRLFGVVSVPGASQTATALSALGEGGAPVELADLYFPRALVLHDGETYELQVVDDPDTGQVSIRSLVDAARGEWQQHLSARVLPATGPAATAPDPQRFAAAAERRLTGEDFYGHLRALGYHLGPSFRWIDEVWIRGDEALIRYATPDDPREDPASYEIHPGLLDSVLQSAVVFAVRPAAEGLPEEEAALAIPFALARVSFPGRPTAGRTLWGHITATRHSADGDGLMQVESADLHLFDDTGRTVLAADDFRFRRAPRTVLERSLRGGVPHAYQLVWRDTPALPAADTAARPLRIALLGGEGKAGRALRDALEARGHQVVASGAELVVDARFAEDACAPATAQTALAAAGRLAGSLRESDLPYAVLAPEADEHAPVTEALWGMLASVEAEQPGRLLLRLTLTADWQPAVAAAALERETAAAVAEPRLLIGAHGVRAARLAAAAETGDGAPTGGAALITGGLGALGLSAARTLVGAGCTAVTLMGRSEPGPDTQAALDELAAGGARVATVRGDVTEPADCRAAIAAAGAHAPLRAVLHLAGATADRSFDQLTADDFAAVFAAKAAGAENLAAALGEGGGDGDRGEGAALVLFSSASAVLGSAGQANYAAANGFLAGLARRLRASGVRASAVDWGPWIPAGGGGLADSAAARAAVARQGLRPLGDDEAGDLLLAALGGTPQRLVAVALDADAYAEARAARTGGALAGLLDTALLRRPAPPASSPAAGTPARGWLYEDLAALPAEDRDEQLRAQLRRMVAATVGAETAADDDLGFAEAGLDSIMIIDLRGALSEALGRDFPATVALDHPTVARLAAHALGVLFPAPAGPPVPDPGTPPVPGDDAGTDTPDLAGDPGGQAGADLAGLSFDELLQAVQADVTREK</sequence>
<dbReference type="CDD" id="cd05274">
    <property type="entry name" value="KR_FAS_SDR_x"/>
    <property type="match status" value="1"/>
</dbReference>
<gene>
    <name evidence="13" type="ORF">HCN08_18075</name>
</gene>
<evidence type="ECO:0000259" key="10">
    <source>
        <dbReference type="PROSITE" id="PS50075"/>
    </source>
</evidence>
<comment type="pathway">
    <text evidence="1">Antibiotic biosynthesis.</text>
</comment>
<dbReference type="SMART" id="SM00823">
    <property type="entry name" value="PKS_PP"/>
    <property type="match status" value="2"/>
</dbReference>
<dbReference type="Gene3D" id="3.40.50.720">
    <property type="entry name" value="NAD(P)-binding Rossmann-like Domain"/>
    <property type="match status" value="2"/>
</dbReference>
<evidence type="ECO:0000259" key="12">
    <source>
        <dbReference type="PROSITE" id="PS52019"/>
    </source>
</evidence>
<dbReference type="InterPro" id="IPR020807">
    <property type="entry name" value="PKS_DH"/>
</dbReference>
<reference evidence="13 14" key="1">
    <citation type="submission" date="2020-03" db="EMBL/GenBank/DDBJ databases">
        <title>WGS of actinomycetes isolated from Thailand.</title>
        <authorList>
            <person name="Thawai C."/>
        </authorList>
    </citation>
    <scope>NUCLEOTIDE SEQUENCE [LARGE SCALE GENOMIC DNA]</scope>
    <source>
        <strain evidence="13 14">PRB2-1</strain>
    </source>
</reference>
<evidence type="ECO:0000256" key="2">
    <source>
        <dbReference type="ARBA" id="ARBA00022450"/>
    </source>
</evidence>
<keyword evidence="6" id="KW-0511">Multifunctional enzyme</keyword>
<evidence type="ECO:0000256" key="8">
    <source>
        <dbReference type="PROSITE-ProRule" id="PRU01363"/>
    </source>
</evidence>
<dbReference type="SUPFAM" id="SSF51735">
    <property type="entry name" value="NAD(P)-binding Rossmann-fold domains"/>
    <property type="match status" value="4"/>
</dbReference>
<dbReference type="PROSITE" id="PS00012">
    <property type="entry name" value="PHOSPHOPANTETHEINE"/>
    <property type="match status" value="1"/>
</dbReference>
<dbReference type="InterPro" id="IPR042104">
    <property type="entry name" value="PKS_dehydratase_sf"/>
</dbReference>
<evidence type="ECO:0000256" key="9">
    <source>
        <dbReference type="SAM" id="MobiDB-lite"/>
    </source>
</evidence>
<dbReference type="InterPro" id="IPR032821">
    <property type="entry name" value="PKS_assoc"/>
</dbReference>
<dbReference type="SMART" id="SM00822">
    <property type="entry name" value="PKS_KR"/>
    <property type="match status" value="2"/>
</dbReference>
<dbReference type="InterPro" id="IPR014043">
    <property type="entry name" value="Acyl_transferase_dom"/>
</dbReference>
<dbReference type="SUPFAM" id="SSF55048">
    <property type="entry name" value="Probable ACP-binding domain of malonyl-CoA ACP transacylase"/>
    <property type="match status" value="1"/>
</dbReference>
<dbReference type="Gene3D" id="3.10.129.110">
    <property type="entry name" value="Polyketide synthase dehydratase"/>
    <property type="match status" value="1"/>
</dbReference>
<dbReference type="SUPFAM" id="SSF53901">
    <property type="entry name" value="Thiolase-like"/>
    <property type="match status" value="2"/>
</dbReference>